<dbReference type="PROSITE" id="PS51034">
    <property type="entry name" value="ZP_2"/>
    <property type="match status" value="1"/>
</dbReference>
<keyword evidence="1 2" id="KW-0732">Signal</keyword>
<reference evidence="4 5" key="1">
    <citation type="submission" date="2022-04" db="EMBL/GenBank/DDBJ databases">
        <title>Chromosome-level reference genomes for two strains of Caenorhabditis briggsae: an improved platform for comparative genomics.</title>
        <authorList>
            <person name="Stevens L."/>
            <person name="Andersen E."/>
        </authorList>
    </citation>
    <scope>NUCLEOTIDE SEQUENCE [LARGE SCALE GENOMIC DNA]</scope>
    <source>
        <strain evidence="4">VX34</strain>
        <tissue evidence="4">Whole-organism</tissue>
    </source>
</reference>
<dbReference type="PANTHER" id="PTHR22907:SF59">
    <property type="entry name" value="CUTICLIN-LIKE PROTEIN 19"/>
    <property type="match status" value="1"/>
</dbReference>
<keyword evidence="5" id="KW-1185">Reference proteome</keyword>
<dbReference type="Proteomes" id="UP000829354">
    <property type="component" value="Chromosome III"/>
</dbReference>
<evidence type="ECO:0000313" key="4">
    <source>
        <dbReference type="EMBL" id="UMM25723.1"/>
    </source>
</evidence>
<sequence>MVQTFRIWLLVVLGIFKTPIVNCEYSELMNQKIGVRVEMLNLIYENETTITSTGHPRCRLTLHKSGWDRDTCSSPQFKLNDTLSWSTRVCYKWVCDTTKYAMRVESCWIGTPKMPVFIVREDGCTIEKAILTSPVYTSFNRAAAIGWMAVRQKNMKYMHVGCTIRLCHLCDPACQEITPPRSCNDSRANDYEAMWNSSSKVKNLCFPSPSTTENSLESNFSQTFSALSNSMIFSIVYLLSVC</sequence>
<name>A0AAE9ENE6_CAEBR</name>
<feature type="signal peptide" evidence="2">
    <location>
        <begin position="1"/>
        <end position="23"/>
    </location>
</feature>
<feature type="chain" id="PRO_5041936846" description="ZP domain-containing protein" evidence="2">
    <location>
        <begin position="24"/>
        <end position="242"/>
    </location>
</feature>
<evidence type="ECO:0000259" key="3">
    <source>
        <dbReference type="PROSITE" id="PS51034"/>
    </source>
</evidence>
<dbReference type="PANTHER" id="PTHR22907">
    <property type="entry name" value="GH04558P"/>
    <property type="match status" value="1"/>
</dbReference>
<evidence type="ECO:0000256" key="2">
    <source>
        <dbReference type="SAM" id="SignalP"/>
    </source>
</evidence>
<dbReference type="EMBL" id="CP092622">
    <property type="protein sequence ID" value="UMM25723.1"/>
    <property type="molecule type" value="Genomic_DNA"/>
</dbReference>
<feature type="domain" description="ZP" evidence="3">
    <location>
        <begin position="1"/>
        <end position="181"/>
    </location>
</feature>
<dbReference type="InterPro" id="IPR051962">
    <property type="entry name" value="Cuticlin"/>
</dbReference>
<proteinExistence type="predicted"/>
<dbReference type="AlphaFoldDB" id="A0AAE9ENE6"/>
<dbReference type="InterPro" id="IPR001507">
    <property type="entry name" value="ZP_dom"/>
</dbReference>
<protein>
    <recommendedName>
        <fullName evidence="3">ZP domain-containing protein</fullName>
    </recommendedName>
</protein>
<organism evidence="4 5">
    <name type="scientific">Caenorhabditis briggsae</name>
    <dbReference type="NCBI Taxonomy" id="6238"/>
    <lineage>
        <taxon>Eukaryota</taxon>
        <taxon>Metazoa</taxon>
        <taxon>Ecdysozoa</taxon>
        <taxon>Nematoda</taxon>
        <taxon>Chromadorea</taxon>
        <taxon>Rhabditida</taxon>
        <taxon>Rhabditina</taxon>
        <taxon>Rhabditomorpha</taxon>
        <taxon>Rhabditoidea</taxon>
        <taxon>Rhabditidae</taxon>
        <taxon>Peloderinae</taxon>
        <taxon>Caenorhabditis</taxon>
    </lineage>
</organism>
<accession>A0AAE9ENE6</accession>
<gene>
    <name evidence="4" type="ORF">L5515_005427</name>
</gene>
<evidence type="ECO:0000256" key="1">
    <source>
        <dbReference type="ARBA" id="ARBA00022729"/>
    </source>
</evidence>
<evidence type="ECO:0000313" key="5">
    <source>
        <dbReference type="Proteomes" id="UP000829354"/>
    </source>
</evidence>